<sequence length="674" mass="74031">MTVNDASNGSATNGYGVAIIDPQVATAPSAPEKLAHLQKEVESYSQAYSNGDGDARLKLLETARSLVQAMETPQETMLRYCWAQPTAFAGIETCIDLGIFFILAQTDKPKTVAELAATTGAEPELLGRIMKHLATMGVFVETGMDEYGRNGLTTTLAIKRYNDAWPCINACTLPAINALPAWLRKNDYRSPTEGTDCPFTLGFKTDYHFFEFLNGKNPDYPELGAQFNNLMSAYHQGRPSWMDGNFYPVETLIEGAKTGEEDVFIVDVGGNKGHDLEEFISKWPNTPGKLILQDQPHVLEDIKSLNAAIKPMAHDFYQEQPIKGARVYFLHSVLHDWNDETCQKILSQLVAAMTPGYSKLLINENVIPNTGAHWQATSLDLIMMVDLGAKERTEQQWHQVIEPVGLKITKIWTPLDSAESLIESKSFKYTTPVLAVQGSKLQGTALLTSKVYHYLASPQDMKTLALTLLSLREQEGIPDRPLIIWEPAPLSCKPENLEGCLETAALVDVFTPNHLELTAFFETSPVASFNRSEIERLGSKFLTSGVGPEGKGAVVIRAGENGCLVQSRNITSQWLPPFYTADMGEEQASKVVDPTGAGNAFLGGYAIGYLQRMGNIPEAACYGSVAASFALEQVGMPEKRNEGDEELWNGASKNQSAGLETFFVGFFVYKVYTG</sequence>
<dbReference type="Gene3D" id="3.40.50.150">
    <property type="entry name" value="Vaccinia Virus protein VP39"/>
    <property type="match status" value="1"/>
</dbReference>
<dbReference type="Gene3D" id="3.40.1190.20">
    <property type="match status" value="1"/>
</dbReference>
<dbReference type="RefSeq" id="XP_056753087.1">
    <property type="nucleotide sequence ID" value="XM_056897302.1"/>
</dbReference>
<keyword evidence="2" id="KW-0808">Transferase</keyword>
<dbReference type="PANTHER" id="PTHR43712:SF1">
    <property type="entry name" value="HYPOTHETICAL O-METHYLTRANSFERASE (EUROFUNG)-RELATED"/>
    <property type="match status" value="1"/>
</dbReference>
<keyword evidence="8" id="KW-1185">Reference proteome</keyword>
<evidence type="ECO:0008006" key="9">
    <source>
        <dbReference type="Google" id="ProtNLM"/>
    </source>
</evidence>
<dbReference type="Gene3D" id="1.10.10.10">
    <property type="entry name" value="Winged helix-like DNA-binding domain superfamily/Winged helix DNA-binding domain"/>
    <property type="match status" value="1"/>
</dbReference>
<dbReference type="Pfam" id="PF00891">
    <property type="entry name" value="Methyltransf_2"/>
    <property type="match status" value="1"/>
</dbReference>
<dbReference type="SUPFAM" id="SSF46785">
    <property type="entry name" value="Winged helix' DNA-binding domain"/>
    <property type="match status" value="1"/>
</dbReference>
<evidence type="ECO:0000313" key="8">
    <source>
        <dbReference type="Proteomes" id="UP001213799"/>
    </source>
</evidence>
<dbReference type="InterPro" id="IPR001077">
    <property type="entry name" value="COMT_C"/>
</dbReference>
<dbReference type="GeneID" id="81587544"/>
<dbReference type="InterPro" id="IPR036388">
    <property type="entry name" value="WH-like_DNA-bd_sf"/>
</dbReference>
<dbReference type="AlphaFoldDB" id="A0AAD6E8F9"/>
<reference evidence="7" key="2">
    <citation type="submission" date="2023-01" db="EMBL/GenBank/DDBJ databases">
        <authorList>
            <person name="Petersen C."/>
        </authorList>
    </citation>
    <scope>NUCLEOTIDE SEQUENCE</scope>
    <source>
        <strain evidence="7">IBT 12815</strain>
    </source>
</reference>
<dbReference type="PROSITE" id="PS51683">
    <property type="entry name" value="SAM_OMT_II"/>
    <property type="match status" value="1"/>
</dbReference>
<dbReference type="InterPro" id="IPR036390">
    <property type="entry name" value="WH_DNA-bd_sf"/>
</dbReference>
<evidence type="ECO:0000259" key="4">
    <source>
        <dbReference type="Pfam" id="PF00294"/>
    </source>
</evidence>
<keyword evidence="3" id="KW-0949">S-adenosyl-L-methionine</keyword>
<dbReference type="EMBL" id="JAQJAE010000003">
    <property type="protein sequence ID" value="KAJ5603289.1"/>
    <property type="molecule type" value="Genomic_DNA"/>
</dbReference>
<dbReference type="InterPro" id="IPR029063">
    <property type="entry name" value="SAM-dependent_MTases_sf"/>
</dbReference>
<dbReference type="GO" id="GO:0044550">
    <property type="term" value="P:secondary metabolite biosynthetic process"/>
    <property type="evidence" value="ECO:0007669"/>
    <property type="project" value="UniProtKB-ARBA"/>
</dbReference>
<dbReference type="SUPFAM" id="SSF53613">
    <property type="entry name" value="Ribokinase-like"/>
    <property type="match status" value="1"/>
</dbReference>
<evidence type="ECO:0000259" key="6">
    <source>
        <dbReference type="Pfam" id="PF08100"/>
    </source>
</evidence>
<dbReference type="SUPFAM" id="SSF53335">
    <property type="entry name" value="S-adenosyl-L-methionine-dependent methyltransferases"/>
    <property type="match status" value="1"/>
</dbReference>
<dbReference type="InterPro" id="IPR016461">
    <property type="entry name" value="COMT-like"/>
</dbReference>
<keyword evidence="1" id="KW-0489">Methyltransferase</keyword>
<dbReference type="Proteomes" id="UP001213799">
    <property type="component" value="Unassembled WGS sequence"/>
</dbReference>
<dbReference type="InterPro" id="IPR029056">
    <property type="entry name" value="Ribokinase-like"/>
</dbReference>
<dbReference type="InterPro" id="IPR012967">
    <property type="entry name" value="COMT_dimerisation"/>
</dbReference>
<evidence type="ECO:0000259" key="5">
    <source>
        <dbReference type="Pfam" id="PF00891"/>
    </source>
</evidence>
<gene>
    <name evidence="7" type="ORF">N7537_006245</name>
</gene>
<feature type="domain" description="O-methyltransferase C-terminal" evidence="5">
    <location>
        <begin position="265"/>
        <end position="405"/>
    </location>
</feature>
<comment type="caution">
    <text evidence="7">The sequence shown here is derived from an EMBL/GenBank/DDBJ whole genome shotgun (WGS) entry which is preliminary data.</text>
</comment>
<dbReference type="GO" id="GO:0046983">
    <property type="term" value="F:protein dimerization activity"/>
    <property type="evidence" value="ECO:0007669"/>
    <property type="project" value="InterPro"/>
</dbReference>
<organism evidence="7 8">
    <name type="scientific">Penicillium hordei</name>
    <dbReference type="NCBI Taxonomy" id="40994"/>
    <lineage>
        <taxon>Eukaryota</taxon>
        <taxon>Fungi</taxon>
        <taxon>Dikarya</taxon>
        <taxon>Ascomycota</taxon>
        <taxon>Pezizomycotina</taxon>
        <taxon>Eurotiomycetes</taxon>
        <taxon>Eurotiomycetidae</taxon>
        <taxon>Eurotiales</taxon>
        <taxon>Aspergillaceae</taxon>
        <taxon>Penicillium</taxon>
    </lineage>
</organism>
<feature type="domain" description="Carbohydrate kinase PfkB" evidence="4">
    <location>
        <begin position="491"/>
        <end position="635"/>
    </location>
</feature>
<dbReference type="GO" id="GO:0008171">
    <property type="term" value="F:O-methyltransferase activity"/>
    <property type="evidence" value="ECO:0007669"/>
    <property type="project" value="InterPro"/>
</dbReference>
<dbReference type="Pfam" id="PF00294">
    <property type="entry name" value="PfkB"/>
    <property type="match status" value="1"/>
</dbReference>
<proteinExistence type="predicted"/>
<evidence type="ECO:0000256" key="1">
    <source>
        <dbReference type="ARBA" id="ARBA00022603"/>
    </source>
</evidence>
<name>A0AAD6E8F9_9EURO</name>
<dbReference type="InterPro" id="IPR011611">
    <property type="entry name" value="PfkB_dom"/>
</dbReference>
<accession>A0AAD6E8F9</accession>
<evidence type="ECO:0000313" key="7">
    <source>
        <dbReference type="EMBL" id="KAJ5603289.1"/>
    </source>
</evidence>
<evidence type="ECO:0000256" key="3">
    <source>
        <dbReference type="ARBA" id="ARBA00022691"/>
    </source>
</evidence>
<dbReference type="PANTHER" id="PTHR43712">
    <property type="entry name" value="PUTATIVE (AFU_ORTHOLOGUE AFUA_4G14580)-RELATED"/>
    <property type="match status" value="1"/>
</dbReference>
<reference evidence="7" key="1">
    <citation type="journal article" date="2023" name="IMA Fungus">
        <title>Comparative genomic study of the Penicillium genus elucidates a diverse pangenome and 15 lateral gene transfer events.</title>
        <authorList>
            <person name="Petersen C."/>
            <person name="Sorensen T."/>
            <person name="Nielsen M.R."/>
            <person name="Sondergaard T.E."/>
            <person name="Sorensen J.L."/>
            <person name="Fitzpatrick D.A."/>
            <person name="Frisvad J.C."/>
            <person name="Nielsen K.L."/>
        </authorList>
    </citation>
    <scope>NUCLEOTIDE SEQUENCE</scope>
    <source>
        <strain evidence="7">IBT 12815</strain>
    </source>
</reference>
<dbReference type="Pfam" id="PF08100">
    <property type="entry name" value="Dimerisation"/>
    <property type="match status" value="1"/>
</dbReference>
<feature type="domain" description="O-methyltransferase dimerisation" evidence="6">
    <location>
        <begin position="92"/>
        <end position="147"/>
    </location>
</feature>
<evidence type="ECO:0000256" key="2">
    <source>
        <dbReference type="ARBA" id="ARBA00022679"/>
    </source>
</evidence>
<protein>
    <recommendedName>
        <fullName evidence="9">O-methyltransferase domain-containing protein</fullName>
    </recommendedName>
</protein>
<dbReference type="GO" id="GO:0032259">
    <property type="term" value="P:methylation"/>
    <property type="evidence" value="ECO:0007669"/>
    <property type="project" value="UniProtKB-KW"/>
</dbReference>